<feature type="region of interest" description="Disordered" evidence="1">
    <location>
        <begin position="1"/>
        <end position="29"/>
    </location>
</feature>
<evidence type="ECO:0000313" key="3">
    <source>
        <dbReference type="Proteomes" id="UP000257109"/>
    </source>
</evidence>
<accession>A0A371FKA5</accession>
<protein>
    <recommendedName>
        <fullName evidence="4">Aspartic peptidase DDI1-type domain-containing protein</fullName>
    </recommendedName>
</protein>
<dbReference type="Gene3D" id="2.40.70.10">
    <property type="entry name" value="Acid Proteases"/>
    <property type="match status" value="1"/>
</dbReference>
<dbReference type="OrthoDB" id="1433126at2759"/>
<keyword evidence="3" id="KW-1185">Reference proteome</keyword>
<comment type="caution">
    <text evidence="2">The sequence shown here is derived from an EMBL/GenBank/DDBJ whole genome shotgun (WGS) entry which is preliminary data.</text>
</comment>
<dbReference type="InterPro" id="IPR021109">
    <property type="entry name" value="Peptidase_aspartic_dom_sf"/>
</dbReference>
<dbReference type="AlphaFoldDB" id="A0A371FKA5"/>
<feature type="non-terminal residue" evidence="2">
    <location>
        <position position="1"/>
    </location>
</feature>
<dbReference type="EMBL" id="QJKJ01008767">
    <property type="protein sequence ID" value="RDX78726.1"/>
    <property type="molecule type" value="Genomic_DNA"/>
</dbReference>
<reference evidence="2" key="1">
    <citation type="submission" date="2018-05" db="EMBL/GenBank/DDBJ databases">
        <title>Draft genome of Mucuna pruriens seed.</title>
        <authorList>
            <person name="Nnadi N.E."/>
            <person name="Vos R."/>
            <person name="Hasami M.H."/>
            <person name="Devisetty U.K."/>
            <person name="Aguiy J.C."/>
        </authorList>
    </citation>
    <scope>NUCLEOTIDE SEQUENCE [LARGE SCALE GENOMIC DNA]</scope>
    <source>
        <strain evidence="2">JCA_2017</strain>
    </source>
</reference>
<gene>
    <name evidence="2" type="ORF">CR513_40949</name>
</gene>
<dbReference type="CDD" id="cd00303">
    <property type="entry name" value="retropepsin_like"/>
    <property type="match status" value="1"/>
</dbReference>
<dbReference type="PANTHER" id="PTHR33067">
    <property type="entry name" value="RNA-DIRECTED DNA POLYMERASE-RELATED"/>
    <property type="match status" value="1"/>
</dbReference>
<dbReference type="PANTHER" id="PTHR33067:SF9">
    <property type="entry name" value="RNA-DIRECTED DNA POLYMERASE"/>
    <property type="match status" value="1"/>
</dbReference>
<name>A0A371FKA5_MUCPR</name>
<organism evidence="2 3">
    <name type="scientific">Mucuna pruriens</name>
    <name type="common">Velvet bean</name>
    <name type="synonym">Dolichos pruriens</name>
    <dbReference type="NCBI Taxonomy" id="157652"/>
    <lineage>
        <taxon>Eukaryota</taxon>
        <taxon>Viridiplantae</taxon>
        <taxon>Streptophyta</taxon>
        <taxon>Embryophyta</taxon>
        <taxon>Tracheophyta</taxon>
        <taxon>Spermatophyta</taxon>
        <taxon>Magnoliopsida</taxon>
        <taxon>eudicotyledons</taxon>
        <taxon>Gunneridae</taxon>
        <taxon>Pentapetalae</taxon>
        <taxon>rosids</taxon>
        <taxon>fabids</taxon>
        <taxon>Fabales</taxon>
        <taxon>Fabaceae</taxon>
        <taxon>Papilionoideae</taxon>
        <taxon>50 kb inversion clade</taxon>
        <taxon>NPAAA clade</taxon>
        <taxon>indigoferoid/millettioid clade</taxon>
        <taxon>Phaseoleae</taxon>
        <taxon>Mucuna</taxon>
    </lineage>
</organism>
<evidence type="ECO:0000313" key="2">
    <source>
        <dbReference type="EMBL" id="RDX78726.1"/>
    </source>
</evidence>
<proteinExistence type="predicted"/>
<evidence type="ECO:0008006" key="4">
    <source>
        <dbReference type="Google" id="ProtNLM"/>
    </source>
</evidence>
<sequence>MPRPVDAESEPEVDSSIQQQTRPIPLPFPTRTPLARKSKTNEDLLKMLRKVEINIPILDRKKIKGGAETGGVMLALVQNKGAITGSQSVLPKKCGNPRIFSVPCTIGKFTFVDVMLDLGASINIISALVYKSLNFKDLELTGMTIQLANRSVVQPLGTLKDVLVEINHLIFPIDFYVLDMEDETSGKGSALILGCLFLMIAKTKIDHPTEDHSLFGIDVIDKLVEEHT</sequence>
<evidence type="ECO:0000256" key="1">
    <source>
        <dbReference type="SAM" id="MobiDB-lite"/>
    </source>
</evidence>
<dbReference type="Proteomes" id="UP000257109">
    <property type="component" value="Unassembled WGS sequence"/>
</dbReference>